<dbReference type="AlphaFoldDB" id="A0A9X0JK89"/>
<evidence type="ECO:0008006" key="3">
    <source>
        <dbReference type="Google" id="ProtNLM"/>
    </source>
</evidence>
<accession>A0A9X0JK89</accession>
<evidence type="ECO:0000313" key="2">
    <source>
        <dbReference type="Proteomes" id="UP000029719"/>
    </source>
</evidence>
<name>A0A9X0JK89_9PSED</name>
<organism evidence="1 2">
    <name type="scientific">Pseudomonas lutea</name>
    <dbReference type="NCBI Taxonomy" id="243924"/>
    <lineage>
        <taxon>Bacteria</taxon>
        <taxon>Pseudomonadati</taxon>
        <taxon>Pseudomonadota</taxon>
        <taxon>Gammaproteobacteria</taxon>
        <taxon>Pseudomonadales</taxon>
        <taxon>Pseudomonadaceae</taxon>
        <taxon>Pseudomonas</taxon>
    </lineage>
</organism>
<dbReference type="EMBL" id="JRMB01000001">
    <property type="protein sequence ID" value="KGF65655.1"/>
    <property type="molecule type" value="Genomic_DNA"/>
</dbReference>
<dbReference type="PROSITE" id="PS51257">
    <property type="entry name" value="PROKAR_LIPOPROTEIN"/>
    <property type="match status" value="1"/>
</dbReference>
<comment type="caution">
    <text evidence="1">The sequence shown here is derived from an EMBL/GenBank/DDBJ whole genome shotgun (WGS) entry which is preliminary data.</text>
</comment>
<sequence length="114" mass="11973">MKQWAGALALVALTGCMSLNQTRSAGPAQVYTSQKPATAVAECIKVTWANVQLFGDVADVFMAKGEPDAFTVYTTEGQYFADVAGKAGMTRVSFYAKPGANAVEQRGAVLATCL</sequence>
<dbReference type="OrthoDB" id="6000523at2"/>
<proteinExistence type="predicted"/>
<evidence type="ECO:0000313" key="1">
    <source>
        <dbReference type="EMBL" id="KGF65655.1"/>
    </source>
</evidence>
<dbReference type="Proteomes" id="UP000029719">
    <property type="component" value="Unassembled WGS sequence"/>
</dbReference>
<dbReference type="RefSeq" id="WP_037010956.1">
    <property type="nucleotide sequence ID" value="NZ_JRMB01000001.1"/>
</dbReference>
<reference evidence="1 2" key="1">
    <citation type="submission" date="2014-09" db="EMBL/GenBank/DDBJ databases">
        <title>Genome sequence of Pseudomonas lutea strain DSM 17257T.</title>
        <authorList>
            <person name="Kwak Y."/>
            <person name="Shin J.-H."/>
        </authorList>
    </citation>
    <scope>NUCLEOTIDE SEQUENCE [LARGE SCALE GENOMIC DNA]</scope>
    <source>
        <strain evidence="1 2">DSM 17257</strain>
    </source>
</reference>
<protein>
    <recommendedName>
        <fullName evidence="3">2-oxoacid ferredoxin oxidoreductase</fullName>
    </recommendedName>
</protein>
<gene>
    <name evidence="1" type="ORF">LT42_06985</name>
</gene>